<keyword evidence="2 5" id="KW-0540">Nuclease</keyword>
<dbReference type="AlphaFoldDB" id="A0A8J6NWC0"/>
<evidence type="ECO:0000256" key="4">
    <source>
        <dbReference type="ARBA" id="ARBA00022839"/>
    </source>
</evidence>
<dbReference type="GO" id="GO:0009318">
    <property type="term" value="C:exodeoxyribonuclease VII complex"/>
    <property type="evidence" value="ECO:0007669"/>
    <property type="project" value="UniProtKB-UniRule"/>
</dbReference>
<keyword evidence="3 5" id="KW-0378">Hydrolase</keyword>
<evidence type="ECO:0000256" key="2">
    <source>
        <dbReference type="ARBA" id="ARBA00022722"/>
    </source>
</evidence>
<comment type="subunit">
    <text evidence="5">Heterooligomer composed of large and small subunits.</text>
</comment>
<dbReference type="InterPro" id="IPR025824">
    <property type="entry name" value="OB-fold_nuc-bd_dom"/>
</dbReference>
<evidence type="ECO:0000256" key="6">
    <source>
        <dbReference type="RuleBase" id="RU004355"/>
    </source>
</evidence>
<comment type="subcellular location">
    <subcellularLocation>
        <location evidence="5 6">Cytoplasm</location>
    </subcellularLocation>
</comment>
<evidence type="ECO:0000256" key="1">
    <source>
        <dbReference type="ARBA" id="ARBA00022490"/>
    </source>
</evidence>
<dbReference type="NCBIfam" id="TIGR00237">
    <property type="entry name" value="xseA"/>
    <property type="match status" value="1"/>
</dbReference>
<dbReference type="Proteomes" id="UP000605201">
    <property type="component" value="Unassembled WGS sequence"/>
</dbReference>
<feature type="domain" description="Exonuclease VII large subunit C-terminal" evidence="7">
    <location>
        <begin position="127"/>
        <end position="439"/>
    </location>
</feature>
<dbReference type="GO" id="GO:0006308">
    <property type="term" value="P:DNA catabolic process"/>
    <property type="evidence" value="ECO:0007669"/>
    <property type="project" value="UniProtKB-UniRule"/>
</dbReference>
<protein>
    <recommendedName>
        <fullName evidence="5">Exodeoxyribonuclease 7 large subunit</fullName>
        <ecNumber evidence="5">3.1.11.6</ecNumber>
    </recommendedName>
    <alternativeName>
        <fullName evidence="5">Exodeoxyribonuclease VII large subunit</fullName>
        <shortName evidence="5">Exonuclease VII large subunit</shortName>
    </alternativeName>
</protein>
<comment type="function">
    <text evidence="5">Bidirectionally degrades single-stranded DNA into large acid-insoluble oligonucleotides, which are then degraded further into small acid-soluble oligonucleotides.</text>
</comment>
<dbReference type="EMBL" id="JACNIG010000102">
    <property type="protein sequence ID" value="MBC8431019.1"/>
    <property type="molecule type" value="Genomic_DNA"/>
</dbReference>
<dbReference type="PANTHER" id="PTHR30008">
    <property type="entry name" value="EXODEOXYRIBONUCLEASE 7 LARGE SUBUNIT"/>
    <property type="match status" value="1"/>
</dbReference>
<evidence type="ECO:0000259" key="8">
    <source>
        <dbReference type="Pfam" id="PF13742"/>
    </source>
</evidence>
<dbReference type="PANTHER" id="PTHR30008:SF0">
    <property type="entry name" value="EXODEOXYRIBONUCLEASE 7 LARGE SUBUNIT"/>
    <property type="match status" value="1"/>
</dbReference>
<proteinExistence type="inferred from homology"/>
<dbReference type="GO" id="GO:0008855">
    <property type="term" value="F:exodeoxyribonuclease VII activity"/>
    <property type="evidence" value="ECO:0007669"/>
    <property type="project" value="UniProtKB-UniRule"/>
</dbReference>
<evidence type="ECO:0000256" key="3">
    <source>
        <dbReference type="ARBA" id="ARBA00022801"/>
    </source>
</evidence>
<dbReference type="HAMAP" id="MF_00378">
    <property type="entry name" value="Exonuc_7_L"/>
    <property type="match status" value="1"/>
</dbReference>
<accession>A0A8J6NWC0</accession>
<evidence type="ECO:0000259" key="7">
    <source>
        <dbReference type="Pfam" id="PF02601"/>
    </source>
</evidence>
<dbReference type="GO" id="GO:0005737">
    <property type="term" value="C:cytoplasm"/>
    <property type="evidence" value="ECO:0007669"/>
    <property type="project" value="UniProtKB-SubCell"/>
</dbReference>
<gene>
    <name evidence="5" type="primary">xseA</name>
    <name evidence="9" type="ORF">H8D96_03775</name>
</gene>
<comment type="caution">
    <text evidence="9">The sequence shown here is derived from an EMBL/GenBank/DDBJ whole genome shotgun (WGS) entry which is preliminary data.</text>
</comment>
<name>A0A8J6NWC0_9BACT</name>
<dbReference type="CDD" id="cd04489">
    <property type="entry name" value="ExoVII_LU_OBF"/>
    <property type="match status" value="1"/>
</dbReference>
<dbReference type="Pfam" id="PF02601">
    <property type="entry name" value="Exonuc_VII_L"/>
    <property type="match status" value="1"/>
</dbReference>
<comment type="similarity">
    <text evidence="5 6">Belongs to the XseA family.</text>
</comment>
<keyword evidence="1 5" id="KW-0963">Cytoplasm</keyword>
<dbReference type="Pfam" id="PF13742">
    <property type="entry name" value="tRNA_anti_2"/>
    <property type="match status" value="1"/>
</dbReference>
<evidence type="ECO:0000313" key="10">
    <source>
        <dbReference type="Proteomes" id="UP000605201"/>
    </source>
</evidence>
<reference evidence="9 10" key="1">
    <citation type="submission" date="2020-08" db="EMBL/GenBank/DDBJ databases">
        <title>Bridging the membrane lipid divide: bacteria of the FCB group superphylum have the potential to synthesize archaeal ether lipids.</title>
        <authorList>
            <person name="Villanueva L."/>
            <person name="Von Meijenfeldt F.A.B."/>
            <person name="Westbye A.B."/>
            <person name="Yadav S."/>
            <person name="Hopmans E.C."/>
            <person name="Dutilh B.E."/>
            <person name="Sinninghe Damste J.S."/>
        </authorList>
    </citation>
    <scope>NUCLEOTIDE SEQUENCE [LARGE SCALE GENOMIC DNA]</scope>
    <source>
        <strain evidence="9">NIOZ-UU17</strain>
    </source>
</reference>
<evidence type="ECO:0000313" key="9">
    <source>
        <dbReference type="EMBL" id="MBC8431019.1"/>
    </source>
</evidence>
<dbReference type="GO" id="GO:0003676">
    <property type="term" value="F:nucleic acid binding"/>
    <property type="evidence" value="ECO:0007669"/>
    <property type="project" value="InterPro"/>
</dbReference>
<dbReference type="EC" id="3.1.11.6" evidence="5"/>
<keyword evidence="4 5" id="KW-0269">Exonuclease</keyword>
<feature type="domain" description="OB-fold nucleic acid binding" evidence="8">
    <location>
        <begin position="13"/>
        <end position="103"/>
    </location>
</feature>
<evidence type="ECO:0000256" key="5">
    <source>
        <dbReference type="HAMAP-Rule" id="MF_00378"/>
    </source>
</evidence>
<dbReference type="InterPro" id="IPR020579">
    <property type="entry name" value="Exonuc_VII_lsu_C"/>
</dbReference>
<sequence length="445" mass="50444">MIDTSTQRRIYIVSELTAEIKALLEENFPLIWITGEISNFRVPISGHFYFTLKDEKAQINAVMFRAQNRKLVFYPEDGTSVTGLGRISVYGPRGNYQLILEYLEPAGAGAIQVAFEQLKLRLADEGLFDEKYKKPLPFLPKKISIITSPSGAVVHDILKILNRRFINLNIEIVPSKVQGDGAEKEIVSALELLNDRFDTDVVILARGGGSMEDMHAFNSEDVARAIFASNIPLISAVGHETDFSIADFVADLRAPTPSAAAEIAVPIKNELKKRCSELTKFLTVRYFRYIDNLQNVIKVLKQRLIDPQKKIDDLRLRNDDLTSRLVRTWVNNLAQRRERLMWRTESLYKNSPLMQSNKAYDKLEQINNNLLIYINIYLDKKQFPLRELSARLHSLSPAAILDRGYSITSTHPEGVVVRDPHAVAIGQDLEVMVAKGSLFCRVKEK</sequence>
<comment type="catalytic activity">
    <reaction evidence="5 6">
        <text>Exonucleolytic cleavage in either 5'- to 3'- or 3'- to 5'-direction to yield nucleoside 5'-phosphates.</text>
        <dbReference type="EC" id="3.1.11.6"/>
    </reaction>
</comment>
<dbReference type="InterPro" id="IPR003753">
    <property type="entry name" value="Exonuc_VII_L"/>
</dbReference>
<organism evidence="9 10">
    <name type="scientific">Candidatus Desulfatibia vada</name>
    <dbReference type="NCBI Taxonomy" id="2841696"/>
    <lineage>
        <taxon>Bacteria</taxon>
        <taxon>Pseudomonadati</taxon>
        <taxon>Thermodesulfobacteriota</taxon>
        <taxon>Desulfobacteria</taxon>
        <taxon>Desulfobacterales</taxon>
        <taxon>Desulfobacterales incertae sedis</taxon>
        <taxon>Candidatus Desulfatibia</taxon>
    </lineage>
</organism>